<feature type="domain" description="EAL" evidence="3">
    <location>
        <begin position="140"/>
        <end position="393"/>
    </location>
</feature>
<dbReference type="SMART" id="SM00448">
    <property type="entry name" value="REC"/>
    <property type="match status" value="1"/>
</dbReference>
<reference evidence="4 5" key="1">
    <citation type="journal article" date="2012" name="Microbes Environ.">
        <title>Complete genome sequence of Bradyrhizobium sp. S23321: insights into symbiosis evolution in soil oligotrophs.</title>
        <authorList>
            <person name="Okubo T."/>
            <person name="Tsukui T."/>
            <person name="Maita H."/>
            <person name="Okamoto S."/>
            <person name="Oshima K."/>
            <person name="Fujisawa T."/>
            <person name="Saito A."/>
            <person name="Futamata H."/>
            <person name="Hattori R."/>
            <person name="Shimomura Y."/>
            <person name="Haruta S."/>
            <person name="Morimoto S."/>
            <person name="Wang Y."/>
            <person name="Sakai Y."/>
            <person name="Hattori M."/>
            <person name="Aizawa S."/>
            <person name="Nagashima K.V.P."/>
            <person name="Masuda S."/>
            <person name="Hattori T."/>
            <person name="Yamashita A."/>
            <person name="Bao Z."/>
            <person name="Hayatsu M."/>
            <person name="Kajiya-Kanegae H."/>
            <person name="Yoshinaga I."/>
            <person name="Sakamoto K."/>
            <person name="Toyota K."/>
            <person name="Nakao M."/>
            <person name="Kohara M."/>
            <person name="Anda M."/>
            <person name="Niwa R."/>
            <person name="Jung-Hwan P."/>
            <person name="Sameshima-Saito R."/>
            <person name="Tokuda S."/>
            <person name="Yamamoto S."/>
            <person name="Yamamoto S."/>
            <person name="Yokoyama T."/>
            <person name="Akutsu T."/>
            <person name="Nakamura Y."/>
            <person name="Nakahira-Yanaka Y."/>
            <person name="Takada Hoshino Y."/>
            <person name="Hirakawa H."/>
            <person name="Mitsui H."/>
            <person name="Terasawa K."/>
            <person name="Itakura M."/>
            <person name="Sato S."/>
            <person name="Ikeda-Ohtsubo W."/>
            <person name="Sakakura N."/>
            <person name="Kaminuma E."/>
            <person name="Minamisawa K."/>
        </authorList>
    </citation>
    <scope>NUCLEOTIDE SEQUENCE [LARGE SCALE GENOMIC DNA]</scope>
    <source>
        <strain evidence="4 5">S23321</strain>
    </source>
</reference>
<dbReference type="Gene3D" id="3.20.20.450">
    <property type="entry name" value="EAL domain"/>
    <property type="match status" value="1"/>
</dbReference>
<evidence type="ECO:0000256" key="1">
    <source>
        <dbReference type="PROSITE-ProRule" id="PRU00169"/>
    </source>
</evidence>
<dbReference type="Pfam" id="PF00563">
    <property type="entry name" value="EAL"/>
    <property type="match status" value="1"/>
</dbReference>
<evidence type="ECO:0000313" key="4">
    <source>
        <dbReference type="EMBL" id="BAL74145.1"/>
    </source>
</evidence>
<dbReference type="InterPro" id="IPR011006">
    <property type="entry name" value="CheY-like_superfamily"/>
</dbReference>
<dbReference type="PROSITE" id="PS50110">
    <property type="entry name" value="RESPONSE_REGULATORY"/>
    <property type="match status" value="1"/>
</dbReference>
<keyword evidence="1" id="KW-0597">Phosphoprotein</keyword>
<dbReference type="InterPro" id="IPR001789">
    <property type="entry name" value="Sig_transdc_resp-reg_receiver"/>
</dbReference>
<feature type="modified residue" description="4-aspartylphosphate" evidence="1">
    <location>
        <position position="56"/>
    </location>
</feature>
<dbReference type="PANTHER" id="PTHR33121">
    <property type="entry name" value="CYCLIC DI-GMP PHOSPHODIESTERASE PDEF"/>
    <property type="match status" value="1"/>
</dbReference>
<dbReference type="AlphaFoldDB" id="A0AAI8M9I2"/>
<dbReference type="Gene3D" id="3.40.50.2300">
    <property type="match status" value="1"/>
</dbReference>
<dbReference type="PANTHER" id="PTHR33121:SF70">
    <property type="entry name" value="SIGNALING PROTEIN YKOW"/>
    <property type="match status" value="1"/>
</dbReference>
<name>A0AAI8M9I2_9BRAD</name>
<sequence length="418" mass="45684">MNATRDRLLVVDDDLVQRVLIGKIGAKLGYDTVVASSYEAATELLTRDTFEVMALDLSLGERDGVELLRFVAERDLREMSIVIISGCDDRIMKATRRVVNGLKLSLGGCLTKPLDLNRLRSALELPQRSPPVTTSATPSLQITPERILRGLADHEFFVEFQPKIGLQTGKVVGAEALARWRTPEFGMISPLVFIPIAEESGLMREVTDRVLSSAMSQGRKLIERTPGFTVAVNISGSLMSDLTLPDRIEEILRRENVAPSSLTVEITETSAMADVDRANDILVRLRIKNIGTAIDDFGTGYSSLAALARLPFSELKIDQSFIKGCESDDDMMKIVDASVALAKAFNMKVVAEGVESLEALEIIRRIGCDVAQGFFFAPSLRRSSAERWISQRNSLVEEQAAAAALPQRGGPGLTAFAN</sequence>
<dbReference type="InterPro" id="IPR035919">
    <property type="entry name" value="EAL_sf"/>
</dbReference>
<dbReference type="Pfam" id="PF00072">
    <property type="entry name" value="Response_reg"/>
    <property type="match status" value="1"/>
</dbReference>
<dbReference type="InterPro" id="IPR050706">
    <property type="entry name" value="Cyclic-di-GMP_PDE-like"/>
</dbReference>
<evidence type="ECO:0000259" key="3">
    <source>
        <dbReference type="PROSITE" id="PS50883"/>
    </source>
</evidence>
<dbReference type="RefSeq" id="WP_014439552.1">
    <property type="nucleotide sequence ID" value="NC_017082.1"/>
</dbReference>
<dbReference type="GO" id="GO:0000160">
    <property type="term" value="P:phosphorelay signal transduction system"/>
    <property type="evidence" value="ECO:0007669"/>
    <property type="project" value="InterPro"/>
</dbReference>
<dbReference type="CDD" id="cd01948">
    <property type="entry name" value="EAL"/>
    <property type="match status" value="1"/>
</dbReference>
<feature type="domain" description="Response regulatory" evidence="2">
    <location>
        <begin position="7"/>
        <end position="127"/>
    </location>
</feature>
<protein>
    <recommendedName>
        <fullName evidence="6">EAL domain-containing protein</fullName>
    </recommendedName>
</protein>
<dbReference type="SUPFAM" id="SSF141868">
    <property type="entry name" value="EAL domain-like"/>
    <property type="match status" value="1"/>
</dbReference>
<dbReference type="InterPro" id="IPR001633">
    <property type="entry name" value="EAL_dom"/>
</dbReference>
<gene>
    <name evidence="4" type="ORF">S23_09260</name>
</gene>
<dbReference type="KEGG" id="brs:S23_09260"/>
<accession>A0AAI8M9I2</accession>
<evidence type="ECO:0000259" key="2">
    <source>
        <dbReference type="PROSITE" id="PS50110"/>
    </source>
</evidence>
<keyword evidence="5" id="KW-1185">Reference proteome</keyword>
<organism evidence="4 5">
    <name type="scientific">Bradyrhizobium cosmicum</name>
    <dbReference type="NCBI Taxonomy" id="1404864"/>
    <lineage>
        <taxon>Bacteria</taxon>
        <taxon>Pseudomonadati</taxon>
        <taxon>Pseudomonadota</taxon>
        <taxon>Alphaproteobacteria</taxon>
        <taxon>Hyphomicrobiales</taxon>
        <taxon>Nitrobacteraceae</taxon>
        <taxon>Bradyrhizobium</taxon>
    </lineage>
</organism>
<dbReference type="Proteomes" id="UP000007886">
    <property type="component" value="Chromosome"/>
</dbReference>
<evidence type="ECO:0008006" key="6">
    <source>
        <dbReference type="Google" id="ProtNLM"/>
    </source>
</evidence>
<proteinExistence type="predicted"/>
<dbReference type="CDD" id="cd00156">
    <property type="entry name" value="REC"/>
    <property type="match status" value="1"/>
</dbReference>
<dbReference type="GO" id="GO:0071111">
    <property type="term" value="F:cyclic-guanylate-specific phosphodiesterase activity"/>
    <property type="evidence" value="ECO:0007669"/>
    <property type="project" value="InterPro"/>
</dbReference>
<evidence type="ECO:0000313" key="5">
    <source>
        <dbReference type="Proteomes" id="UP000007886"/>
    </source>
</evidence>
<dbReference type="PROSITE" id="PS50883">
    <property type="entry name" value="EAL"/>
    <property type="match status" value="1"/>
</dbReference>
<dbReference type="SUPFAM" id="SSF52172">
    <property type="entry name" value="CheY-like"/>
    <property type="match status" value="1"/>
</dbReference>
<dbReference type="SMART" id="SM00052">
    <property type="entry name" value="EAL"/>
    <property type="match status" value="1"/>
</dbReference>
<dbReference type="EMBL" id="AP012279">
    <property type="protein sequence ID" value="BAL74145.1"/>
    <property type="molecule type" value="Genomic_DNA"/>
</dbReference>